<organism evidence="1 2">
    <name type="scientific">Asparagus officinalis</name>
    <name type="common">Garden asparagus</name>
    <dbReference type="NCBI Taxonomy" id="4686"/>
    <lineage>
        <taxon>Eukaryota</taxon>
        <taxon>Viridiplantae</taxon>
        <taxon>Streptophyta</taxon>
        <taxon>Embryophyta</taxon>
        <taxon>Tracheophyta</taxon>
        <taxon>Spermatophyta</taxon>
        <taxon>Magnoliopsida</taxon>
        <taxon>Liliopsida</taxon>
        <taxon>Asparagales</taxon>
        <taxon>Asparagaceae</taxon>
        <taxon>Asparagoideae</taxon>
        <taxon>Asparagus</taxon>
    </lineage>
</organism>
<dbReference type="PANTHER" id="PTHR37754:SF4">
    <property type="entry name" value="EF-HAND DOMAIN-CONTAINING PROTEIN"/>
    <property type="match status" value="1"/>
</dbReference>
<dbReference type="Gramene" id="ONK71605">
    <property type="protein sequence ID" value="ONK71605"/>
    <property type="gene ID" value="A4U43_C04F10410"/>
</dbReference>
<reference evidence="2" key="1">
    <citation type="journal article" date="2017" name="Nat. Commun.">
        <title>The asparagus genome sheds light on the origin and evolution of a young Y chromosome.</title>
        <authorList>
            <person name="Harkess A."/>
            <person name="Zhou J."/>
            <person name="Xu C."/>
            <person name="Bowers J.E."/>
            <person name="Van der Hulst R."/>
            <person name="Ayyampalayam S."/>
            <person name="Mercati F."/>
            <person name="Riccardi P."/>
            <person name="McKain M.R."/>
            <person name="Kakrana A."/>
            <person name="Tang H."/>
            <person name="Ray J."/>
            <person name="Groenendijk J."/>
            <person name="Arikit S."/>
            <person name="Mathioni S.M."/>
            <person name="Nakano M."/>
            <person name="Shan H."/>
            <person name="Telgmann-Rauber A."/>
            <person name="Kanno A."/>
            <person name="Yue Z."/>
            <person name="Chen H."/>
            <person name="Li W."/>
            <person name="Chen Y."/>
            <person name="Xu X."/>
            <person name="Zhang Y."/>
            <person name="Luo S."/>
            <person name="Chen H."/>
            <person name="Gao J."/>
            <person name="Mao Z."/>
            <person name="Pires J.C."/>
            <person name="Luo M."/>
            <person name="Kudrna D."/>
            <person name="Wing R.A."/>
            <person name="Meyers B.C."/>
            <person name="Yi K."/>
            <person name="Kong H."/>
            <person name="Lavrijsen P."/>
            <person name="Sunseri F."/>
            <person name="Falavigna A."/>
            <person name="Ye Y."/>
            <person name="Leebens-Mack J.H."/>
            <person name="Chen G."/>
        </authorList>
    </citation>
    <scope>NUCLEOTIDE SEQUENCE [LARGE SCALE GENOMIC DNA]</scope>
    <source>
        <strain evidence="2">cv. DH0086</strain>
    </source>
</reference>
<dbReference type="OrthoDB" id="644294at2759"/>
<evidence type="ECO:0008006" key="3">
    <source>
        <dbReference type="Google" id="ProtNLM"/>
    </source>
</evidence>
<protein>
    <recommendedName>
        <fullName evidence="3">EF-hand domain-containing protein</fullName>
    </recommendedName>
</protein>
<dbReference type="OMA" id="ILEWTSK"/>
<sequence>MGQVAGHLWDRAQGKWQVQRICDKIFNQWPEKDKGNLAVKDLHIVTLMVYNSMNKQFLSPYKEPPSMEAVQSKVKALSAKGTTAISRNEFYEIIMEWIHKDLRIVLANRVILALLAGPLLAVQTKKVGRQVPRIRDTVDKVPTPLIASVYAAGIVLLQDVRVD</sequence>
<dbReference type="PANTHER" id="PTHR37754">
    <property type="entry name" value="CALCIUM ION-BINDING PROTEIN"/>
    <property type="match status" value="1"/>
</dbReference>
<name>A0A5P1EZT7_ASPOF</name>
<dbReference type="Proteomes" id="UP000243459">
    <property type="component" value="Chromosome 4"/>
</dbReference>
<dbReference type="AlphaFoldDB" id="A0A5P1EZT7"/>
<evidence type="ECO:0000313" key="1">
    <source>
        <dbReference type="EMBL" id="ONK71605.1"/>
    </source>
</evidence>
<proteinExistence type="predicted"/>
<accession>A0A5P1EZT7</accession>
<evidence type="ECO:0000313" key="2">
    <source>
        <dbReference type="Proteomes" id="UP000243459"/>
    </source>
</evidence>
<dbReference type="EMBL" id="CM007384">
    <property type="protein sequence ID" value="ONK71605.1"/>
    <property type="molecule type" value="Genomic_DNA"/>
</dbReference>
<gene>
    <name evidence="1" type="ORF">A4U43_C04F10410</name>
</gene>
<keyword evidence="2" id="KW-1185">Reference proteome</keyword>